<dbReference type="Gene3D" id="3.40.50.12780">
    <property type="entry name" value="N-terminal domain of ligase-like"/>
    <property type="match status" value="1"/>
</dbReference>
<dbReference type="InterPro" id="IPR053158">
    <property type="entry name" value="CapK_Type1_Caps_Biosynth"/>
</dbReference>
<sequence>MSVINTVRRQSFWALDFLKGSKIIKRVNDIAFILENYQDPESIRLRALRLKNLIKHATESVPFYMELENVRELSDFPIINKNLIRDNFDAFRSSEFDGAALFSKYTSGSTGTPFRIYHDKYKKLQNTADTLYFAKKAGFELGQKLVYLRHWDQYNRKNKLAAFVQNILMHPVSNLKDEQIADLIQKITTDKSPKAMLSYASALTTICNYLTKIESDPIDANMKSIIAMSEYLSPDIKEQLKFYFGVEGLSRYSNVENGIIAQQFPGSPIFHINWASYNVEILELDSDKPVAIGKPGRIVITDLYNYSMPLIRYDTGDIGYLKNDDPFNGAPYLQHVEGRKMDMIYNTQGELITSYITYHLLKYDKIKQFQLIQENHNTYIIKLNVYNDFDQQNYIIDEFKNHLGEDANIKVIYVNDIPLLHSGKRKLVINKMHSK</sequence>
<accession>K2QNF5</accession>
<dbReference type="AlphaFoldDB" id="K2QNF5"/>
<dbReference type="PANTHER" id="PTHR36932">
    <property type="entry name" value="CAPSULAR POLYSACCHARIDE BIOSYNTHESIS PROTEIN"/>
    <property type="match status" value="1"/>
</dbReference>
<reference evidence="1 2" key="1">
    <citation type="journal article" date="2012" name="J. Bacteriol.">
        <title>Genome Sequence of Galbibacter marinum Type Strain ck-I2-15.</title>
        <authorList>
            <person name="Lai Q."/>
            <person name="Li C."/>
            <person name="Shao Z."/>
        </authorList>
    </citation>
    <scope>NUCLEOTIDE SEQUENCE [LARGE SCALE GENOMIC DNA]</scope>
    <source>
        <strain evidence="2">ck-I2-15</strain>
    </source>
</reference>
<keyword evidence="2" id="KW-1185">Reference proteome</keyword>
<gene>
    <name evidence="1" type="ORF">I215_02678</name>
</gene>
<protein>
    <submittedName>
        <fullName evidence="1">Coenzyme f390 synthetase-like protein</fullName>
    </submittedName>
</protein>
<dbReference type="eggNOG" id="COG1541">
    <property type="taxonomic scope" value="Bacteria"/>
</dbReference>
<dbReference type="PANTHER" id="PTHR36932:SF1">
    <property type="entry name" value="CAPSULAR POLYSACCHARIDE BIOSYNTHESIS PROTEIN"/>
    <property type="match status" value="1"/>
</dbReference>
<comment type="caution">
    <text evidence="1">The sequence shown here is derived from an EMBL/GenBank/DDBJ whole genome shotgun (WGS) entry which is preliminary data.</text>
</comment>
<name>K2QNF5_9FLAO</name>
<dbReference type="RefSeq" id="WP_008990411.1">
    <property type="nucleotide sequence ID" value="NZ_AMSG01000002.1"/>
</dbReference>
<dbReference type="PATRIC" id="fig|555500.3.peg.557"/>
<dbReference type="OrthoDB" id="580775at2"/>
<evidence type="ECO:0000313" key="2">
    <source>
        <dbReference type="Proteomes" id="UP000007364"/>
    </source>
</evidence>
<dbReference type="Proteomes" id="UP000007364">
    <property type="component" value="Unassembled WGS sequence"/>
</dbReference>
<evidence type="ECO:0000313" key="1">
    <source>
        <dbReference type="EMBL" id="EKF56392.1"/>
    </source>
</evidence>
<dbReference type="SUPFAM" id="SSF56801">
    <property type="entry name" value="Acetyl-CoA synthetase-like"/>
    <property type="match status" value="1"/>
</dbReference>
<organism evidence="1 2">
    <name type="scientific">Galbibacter marinus</name>
    <dbReference type="NCBI Taxonomy" id="555500"/>
    <lineage>
        <taxon>Bacteria</taxon>
        <taxon>Pseudomonadati</taxon>
        <taxon>Bacteroidota</taxon>
        <taxon>Flavobacteriia</taxon>
        <taxon>Flavobacteriales</taxon>
        <taxon>Flavobacteriaceae</taxon>
        <taxon>Galbibacter</taxon>
    </lineage>
</organism>
<dbReference type="STRING" id="555500.I215_02678"/>
<proteinExistence type="predicted"/>
<dbReference type="EMBL" id="AMSG01000002">
    <property type="protein sequence ID" value="EKF56392.1"/>
    <property type="molecule type" value="Genomic_DNA"/>
</dbReference>
<dbReference type="InterPro" id="IPR042099">
    <property type="entry name" value="ANL_N_sf"/>
</dbReference>